<evidence type="ECO:0000256" key="1">
    <source>
        <dbReference type="ARBA" id="ARBA00010669"/>
    </source>
</evidence>
<feature type="binding site" evidence="8">
    <location>
        <position position="94"/>
    </location>
    <ligand>
        <name>Zn(2+)</name>
        <dbReference type="ChEBI" id="CHEBI:29105"/>
        <note>catalytic</note>
    </ligand>
</feature>
<feature type="active site" description="Proton donor" evidence="8">
    <location>
        <position position="66"/>
    </location>
</feature>
<evidence type="ECO:0000313" key="11">
    <source>
        <dbReference type="Proteomes" id="UP001237156"/>
    </source>
</evidence>
<dbReference type="Pfam" id="PF14437">
    <property type="entry name" value="MafB19-deam"/>
    <property type="match status" value="1"/>
</dbReference>
<dbReference type="InterPro" id="IPR058535">
    <property type="entry name" value="MafB19-deam"/>
</dbReference>
<keyword evidence="4 8" id="KW-0479">Metal-binding</keyword>
<dbReference type="EMBL" id="JARVII010000001">
    <property type="protein sequence ID" value="MDG9698341.1"/>
    <property type="molecule type" value="Genomic_DNA"/>
</dbReference>
<dbReference type="AlphaFoldDB" id="A0AAW6RI97"/>
<reference evidence="10 11" key="1">
    <citation type="submission" date="2023-04" db="EMBL/GenBank/DDBJ databases">
        <title>Ottowia paracancer sp. nov., isolated from human stomach.</title>
        <authorList>
            <person name="Song Y."/>
        </authorList>
    </citation>
    <scope>NUCLEOTIDE SEQUENCE [LARGE SCALE GENOMIC DNA]</scope>
    <source>
        <strain evidence="10 11">10c7w1</strain>
    </source>
</reference>
<dbReference type="InterPro" id="IPR002125">
    <property type="entry name" value="CMP_dCMP_dom"/>
</dbReference>
<evidence type="ECO:0000256" key="5">
    <source>
        <dbReference type="ARBA" id="ARBA00022801"/>
    </source>
</evidence>
<accession>A0AAW6RI97</accession>
<dbReference type="InterPro" id="IPR028883">
    <property type="entry name" value="tRNA_aden_deaminase"/>
</dbReference>
<comment type="caution">
    <text evidence="10">The sequence shown here is derived from an EMBL/GenBank/DDBJ whole genome shotgun (WGS) entry which is preliminary data.</text>
</comment>
<evidence type="ECO:0000259" key="9">
    <source>
        <dbReference type="PROSITE" id="PS51747"/>
    </source>
</evidence>
<dbReference type="InterPro" id="IPR016192">
    <property type="entry name" value="APOBEC/CMP_deaminase_Zn-bd"/>
</dbReference>
<evidence type="ECO:0000256" key="3">
    <source>
        <dbReference type="ARBA" id="ARBA00022694"/>
    </source>
</evidence>
<sequence length="454" mass="47864">MNKFPEAAPAETSEDARWMRLALQAAHEAAARGEVPVGAVVVKDGRCIAAAGNACVGAHDPSAHAEIAALRQAARALGNYRLQGCTLYVTLEPCAMCAGAMLHARLARVVFGAADPKTGAAGSLLNLFAQPALNHQTQVTGGVLAGECAAALHGFFRPRRINAAPLRQDALRTPPARFAHLPDDPWPRHAESGLPALGGLRLSYMDEGPRDAPITWLCLHGAPAWSHLWRHMAAQWLAAGCRVIAPDLIGFGRSDKPKKESAHTLAWHRQILIEWVRQLDVRRVALALHGTAGAAGLALPAAEPQRYAALLAINTGFAPAAQASGAGQGAPARLPLSRLPRLPADEQAACEAPFPDSGHRAALRALPRLADGGHEPDLRAFWQNRWQGASLLICGMPDVFYGPAAMSALQAAVRGAPPPLPLPGAGHFSCATAGREIAQLALARLAQPAQWAKD</sequence>
<dbReference type="HAMAP" id="MF_00972">
    <property type="entry name" value="tRNA_aden_deaminase"/>
    <property type="match status" value="1"/>
</dbReference>
<evidence type="ECO:0000313" key="10">
    <source>
        <dbReference type="EMBL" id="MDG9698341.1"/>
    </source>
</evidence>
<dbReference type="Gene3D" id="3.40.50.1820">
    <property type="entry name" value="alpha/beta hydrolase"/>
    <property type="match status" value="1"/>
</dbReference>
<comment type="similarity">
    <text evidence="1">Belongs to the cytidine and deoxycytidylate deaminase family. ADAT2 subfamily.</text>
</comment>
<evidence type="ECO:0000256" key="6">
    <source>
        <dbReference type="ARBA" id="ARBA00022833"/>
    </source>
</evidence>
<dbReference type="Proteomes" id="UP001237156">
    <property type="component" value="Unassembled WGS sequence"/>
</dbReference>
<dbReference type="InterPro" id="IPR000073">
    <property type="entry name" value="AB_hydrolase_1"/>
</dbReference>
<keyword evidence="5 8" id="KW-0378">Hydrolase</keyword>
<dbReference type="GO" id="GO:0008270">
    <property type="term" value="F:zinc ion binding"/>
    <property type="evidence" value="ECO:0007669"/>
    <property type="project" value="UniProtKB-UniRule"/>
</dbReference>
<dbReference type="Pfam" id="PF00561">
    <property type="entry name" value="Abhydrolase_1"/>
    <property type="match status" value="1"/>
</dbReference>
<comment type="subunit">
    <text evidence="2 8">Homodimer.</text>
</comment>
<comment type="function">
    <text evidence="8">Catalyzes the deamination of adenosine to inosine at the wobble position 34 of tRNA(Arg2).</text>
</comment>
<comment type="catalytic activity">
    <reaction evidence="7 8">
        <text>adenosine(34) in tRNA + H2O + H(+) = inosine(34) in tRNA + NH4(+)</text>
        <dbReference type="Rhea" id="RHEA:43168"/>
        <dbReference type="Rhea" id="RHEA-COMP:10373"/>
        <dbReference type="Rhea" id="RHEA-COMP:10374"/>
        <dbReference type="ChEBI" id="CHEBI:15377"/>
        <dbReference type="ChEBI" id="CHEBI:15378"/>
        <dbReference type="ChEBI" id="CHEBI:28938"/>
        <dbReference type="ChEBI" id="CHEBI:74411"/>
        <dbReference type="ChEBI" id="CHEBI:82852"/>
        <dbReference type="EC" id="3.5.4.33"/>
    </reaction>
</comment>
<dbReference type="FunFam" id="3.40.140.10:FF:000005">
    <property type="entry name" value="tRNA-specific adenosine deaminase"/>
    <property type="match status" value="1"/>
</dbReference>
<dbReference type="PROSITE" id="PS00903">
    <property type="entry name" value="CYT_DCMP_DEAMINASES_1"/>
    <property type="match status" value="1"/>
</dbReference>
<name>A0AAW6RI97_9BURK</name>
<dbReference type="GO" id="GO:0052717">
    <property type="term" value="F:tRNA-specific adenosine-34 deaminase activity"/>
    <property type="evidence" value="ECO:0007669"/>
    <property type="project" value="UniProtKB-UniRule"/>
</dbReference>
<dbReference type="NCBIfam" id="NF008113">
    <property type="entry name" value="PRK10860.1"/>
    <property type="match status" value="1"/>
</dbReference>
<proteinExistence type="inferred from homology"/>
<dbReference type="CDD" id="cd01285">
    <property type="entry name" value="nucleoside_deaminase"/>
    <property type="match status" value="1"/>
</dbReference>
<keyword evidence="6 8" id="KW-0862">Zinc</keyword>
<feature type="binding site" evidence="8">
    <location>
        <position position="97"/>
    </location>
    <ligand>
        <name>Zn(2+)</name>
        <dbReference type="ChEBI" id="CHEBI:29105"/>
        <note>catalytic</note>
    </ligand>
</feature>
<dbReference type="GO" id="GO:0002100">
    <property type="term" value="P:tRNA wobble adenosine to inosine editing"/>
    <property type="evidence" value="ECO:0007669"/>
    <property type="project" value="UniProtKB-UniRule"/>
</dbReference>
<dbReference type="Gene3D" id="3.40.140.10">
    <property type="entry name" value="Cytidine Deaminase, domain 2"/>
    <property type="match status" value="1"/>
</dbReference>
<evidence type="ECO:0000256" key="7">
    <source>
        <dbReference type="ARBA" id="ARBA00048045"/>
    </source>
</evidence>
<keyword evidence="11" id="KW-1185">Reference proteome</keyword>
<dbReference type="InterPro" id="IPR016193">
    <property type="entry name" value="Cytidine_deaminase-like"/>
</dbReference>
<dbReference type="RefSeq" id="WP_279523468.1">
    <property type="nucleotide sequence ID" value="NZ_JARVII010000001.1"/>
</dbReference>
<protein>
    <recommendedName>
        <fullName evidence="8">tRNA-specific adenosine deaminase</fullName>
        <ecNumber evidence="8">3.5.4.33</ecNumber>
    </recommendedName>
</protein>
<dbReference type="PANTHER" id="PTHR11079">
    <property type="entry name" value="CYTOSINE DEAMINASE FAMILY MEMBER"/>
    <property type="match status" value="1"/>
</dbReference>
<comment type="cofactor">
    <cofactor evidence="8">
        <name>Zn(2+)</name>
        <dbReference type="ChEBI" id="CHEBI:29105"/>
    </cofactor>
    <text evidence="8">Binds 1 zinc ion per subunit.</text>
</comment>
<keyword evidence="3 8" id="KW-0819">tRNA processing</keyword>
<dbReference type="EC" id="3.5.4.33" evidence="8"/>
<evidence type="ECO:0000256" key="4">
    <source>
        <dbReference type="ARBA" id="ARBA00022723"/>
    </source>
</evidence>
<dbReference type="SUPFAM" id="SSF53927">
    <property type="entry name" value="Cytidine deaminase-like"/>
    <property type="match status" value="1"/>
</dbReference>
<gene>
    <name evidence="8 10" type="primary">tadA</name>
    <name evidence="10" type="ORF">QB898_01165</name>
</gene>
<dbReference type="PROSITE" id="PS51747">
    <property type="entry name" value="CYT_DCMP_DEAMINASES_2"/>
    <property type="match status" value="1"/>
</dbReference>
<evidence type="ECO:0000256" key="8">
    <source>
        <dbReference type="HAMAP-Rule" id="MF_00972"/>
    </source>
</evidence>
<evidence type="ECO:0000256" key="2">
    <source>
        <dbReference type="ARBA" id="ARBA00011738"/>
    </source>
</evidence>
<dbReference type="PANTHER" id="PTHR11079:SF202">
    <property type="entry name" value="TRNA-SPECIFIC ADENOSINE DEAMINASE"/>
    <property type="match status" value="1"/>
</dbReference>
<dbReference type="SUPFAM" id="SSF53474">
    <property type="entry name" value="alpha/beta-Hydrolases"/>
    <property type="match status" value="1"/>
</dbReference>
<feature type="domain" description="CMP/dCMP-type deaminase" evidence="9">
    <location>
        <begin position="13"/>
        <end position="132"/>
    </location>
</feature>
<organism evidence="10 11">
    <name type="scientific">Ottowia cancrivicina</name>
    <dbReference type="NCBI Taxonomy" id="3040346"/>
    <lineage>
        <taxon>Bacteria</taxon>
        <taxon>Pseudomonadati</taxon>
        <taxon>Pseudomonadota</taxon>
        <taxon>Betaproteobacteria</taxon>
        <taxon>Burkholderiales</taxon>
        <taxon>Comamonadaceae</taxon>
        <taxon>Ottowia</taxon>
    </lineage>
</organism>
<feature type="binding site" evidence="8">
    <location>
        <position position="64"/>
    </location>
    <ligand>
        <name>Zn(2+)</name>
        <dbReference type="ChEBI" id="CHEBI:29105"/>
        <note>catalytic</note>
    </ligand>
</feature>
<dbReference type="InterPro" id="IPR029058">
    <property type="entry name" value="AB_hydrolase_fold"/>
</dbReference>